<sequence length="269" mass="29129">MKVYISADIEGIWGVVSKKQVMSAGADYSRARELMTTEVNLACEALLENGVTDITVNDSHGPMDNILIENLNPNVQLISGSPKPLSMMQGIEKGYDKAMFIGYHSRAGSSRSNFDHTYHGGIISSIKLNGTSFGESGLNARLAGYYSVPVVFVSGDKSLTEQVEEEIGSITTLAVKESINRTSAVNLSYSQLEQGYKDKIKEAVELNIEPLNPQGPYVIEVEFLTSQGANLAPRIPTVTQTGAKTIEIKSDDFLEIFKTLNAVISVAGK</sequence>
<accession>A0AAU7VL76</accession>
<dbReference type="EMBL" id="CP158367">
    <property type="protein sequence ID" value="XBX74691.1"/>
    <property type="molecule type" value="Genomic_DNA"/>
</dbReference>
<feature type="binding site" evidence="2">
    <location>
        <position position="135"/>
    </location>
    <ligand>
        <name>Zn(2+)</name>
        <dbReference type="ChEBI" id="CHEBI:29105"/>
        <label>2</label>
    </ligand>
</feature>
<feature type="binding site" evidence="2">
    <location>
        <position position="8"/>
    </location>
    <ligand>
        <name>Zn(2+)</name>
        <dbReference type="ChEBI" id="CHEBI:29105"/>
        <label>2</label>
    </ligand>
</feature>
<feature type="binding site" evidence="2">
    <location>
        <position position="8"/>
    </location>
    <ligand>
        <name>Zn(2+)</name>
        <dbReference type="ChEBI" id="CHEBI:29105"/>
        <label>1</label>
    </ligand>
</feature>
<keyword evidence="2" id="KW-0862">Zinc</keyword>
<dbReference type="Gene3D" id="3.30.1360.130">
    <property type="entry name" value="Dipeptide transport protein"/>
    <property type="match status" value="1"/>
</dbReference>
<name>A0AAU7VL76_9FIRM</name>
<dbReference type="InterPro" id="IPR027476">
    <property type="entry name" value="DppA_N"/>
</dbReference>
<reference evidence="3" key="1">
    <citation type="journal article" date="2013" name="Extremophiles">
        <title>Proteinivorax tanatarense gen. nov., sp. nov., an anaerobic, haloalkaliphilic, proteolytic bacterium isolated from a decaying algal bloom, and proposal of Proteinivoraceae fam. nov.</title>
        <authorList>
            <person name="Kevbrin V."/>
            <person name="Boltyanskaya Y."/>
            <person name="Zhilina T."/>
            <person name="Kolganova T."/>
            <person name="Lavrentjeva E."/>
            <person name="Kuznetsov B."/>
        </authorList>
    </citation>
    <scope>NUCLEOTIDE SEQUENCE</scope>
    <source>
        <strain evidence="3">Z-910T</strain>
    </source>
</reference>
<keyword evidence="2" id="KW-0479">Metal-binding</keyword>
<feature type="binding site" evidence="2">
    <location>
        <position position="60"/>
    </location>
    <ligand>
        <name>Zn(2+)</name>
        <dbReference type="ChEBI" id="CHEBI:29105"/>
        <label>2</label>
    </ligand>
</feature>
<dbReference type="SUPFAM" id="SSF63992">
    <property type="entry name" value="Dipeptide transport protein"/>
    <property type="match status" value="1"/>
</dbReference>
<gene>
    <name evidence="3" type="ORF">PRVXT_002749</name>
</gene>
<evidence type="ECO:0000313" key="3">
    <source>
        <dbReference type="EMBL" id="XBX74691.1"/>
    </source>
</evidence>
<proteinExistence type="predicted"/>
<organism evidence="3">
    <name type="scientific">Proteinivorax tanatarense</name>
    <dbReference type="NCBI Taxonomy" id="1260629"/>
    <lineage>
        <taxon>Bacteria</taxon>
        <taxon>Bacillati</taxon>
        <taxon>Bacillota</taxon>
        <taxon>Clostridia</taxon>
        <taxon>Eubacteriales</taxon>
        <taxon>Proteinivoracaceae</taxon>
        <taxon>Proteinivorax</taxon>
    </lineage>
</organism>
<dbReference type="InterPro" id="IPR007035">
    <property type="entry name" value="Peptidase_M55"/>
</dbReference>
<feature type="binding site" evidence="2">
    <location>
        <position position="10"/>
    </location>
    <ligand>
        <name>Zn(2+)</name>
        <dbReference type="ChEBI" id="CHEBI:29105"/>
        <label>1</label>
    </ligand>
</feature>
<feature type="binding site" evidence="2">
    <location>
        <position position="104"/>
    </location>
    <ligand>
        <name>Zn(2+)</name>
        <dbReference type="ChEBI" id="CHEBI:29105"/>
        <label>2</label>
    </ligand>
</feature>
<dbReference type="Pfam" id="PF04951">
    <property type="entry name" value="Peptidase_M55"/>
    <property type="match status" value="1"/>
</dbReference>
<feature type="active site" description="Nucleophile" evidence="1">
    <location>
        <position position="116"/>
    </location>
</feature>
<dbReference type="CDD" id="cd08663">
    <property type="entry name" value="DAP_dppA_1"/>
    <property type="match status" value="1"/>
</dbReference>
<reference evidence="3" key="2">
    <citation type="submission" date="2024-06" db="EMBL/GenBank/DDBJ databases">
        <authorList>
            <person name="Petrova K.O."/>
            <person name="Toshchakov S.V."/>
            <person name="Boltjanskaja Y.V."/>
            <person name="Kevbrin V."/>
        </authorList>
    </citation>
    <scope>NUCLEOTIDE SEQUENCE</scope>
    <source>
        <strain evidence="3">Z-910T</strain>
    </source>
</reference>
<dbReference type="GO" id="GO:0046872">
    <property type="term" value="F:metal ion binding"/>
    <property type="evidence" value="ECO:0007669"/>
    <property type="project" value="UniProtKB-KW"/>
</dbReference>
<evidence type="ECO:0000256" key="1">
    <source>
        <dbReference type="PIRSR" id="PIRSR015853-1"/>
    </source>
</evidence>
<protein>
    <submittedName>
        <fullName evidence="3">M55 family metallopeptidase</fullName>
    </submittedName>
</protein>
<dbReference type="Gene3D" id="3.40.50.10780">
    <property type="entry name" value="Dipeptide transport protein"/>
    <property type="match status" value="1"/>
</dbReference>
<evidence type="ECO:0000256" key="2">
    <source>
        <dbReference type="PIRSR" id="PIRSR015853-2"/>
    </source>
</evidence>
<dbReference type="PIRSF" id="PIRSF015853">
    <property type="entry name" value="Pep_DppA"/>
    <property type="match status" value="1"/>
</dbReference>
<dbReference type="InterPro" id="IPR036177">
    <property type="entry name" value="Peptidase_M55_sf"/>
</dbReference>
<dbReference type="AlphaFoldDB" id="A0AAU7VL76"/>
<dbReference type="RefSeq" id="WP_350343440.1">
    <property type="nucleotide sequence ID" value="NZ_CP158367.1"/>
</dbReference>